<name>A0A8J2NUR2_9HEXA</name>
<evidence type="ECO:0000256" key="3">
    <source>
        <dbReference type="SAM" id="MobiDB-lite"/>
    </source>
</evidence>
<evidence type="ECO:0000313" key="6">
    <source>
        <dbReference type="Proteomes" id="UP000708208"/>
    </source>
</evidence>
<dbReference type="GO" id="GO:0005634">
    <property type="term" value="C:nucleus"/>
    <property type="evidence" value="ECO:0007669"/>
    <property type="project" value="TreeGrafter"/>
</dbReference>
<protein>
    <recommendedName>
        <fullName evidence="4">Exonuclease domain-containing protein</fullName>
    </recommendedName>
</protein>
<dbReference type="EMBL" id="CAJVCH010143132">
    <property type="protein sequence ID" value="CAG7727068.1"/>
    <property type="molecule type" value="Genomic_DNA"/>
</dbReference>
<dbReference type="AlphaFoldDB" id="A0A8J2NUR2"/>
<evidence type="ECO:0000256" key="1">
    <source>
        <dbReference type="ARBA" id="ARBA00022722"/>
    </source>
</evidence>
<evidence type="ECO:0000256" key="2">
    <source>
        <dbReference type="ARBA" id="ARBA00022801"/>
    </source>
</evidence>
<dbReference type="InterPro" id="IPR013520">
    <property type="entry name" value="Ribonucl_H"/>
</dbReference>
<evidence type="ECO:0000259" key="4">
    <source>
        <dbReference type="SMART" id="SM00479"/>
    </source>
</evidence>
<dbReference type="PANTHER" id="PTHR12801:SF45">
    <property type="entry name" value="RNA EXONUCLEASE 4"/>
    <property type="match status" value="1"/>
</dbReference>
<feature type="region of interest" description="Disordered" evidence="3">
    <location>
        <begin position="65"/>
        <end position="97"/>
    </location>
</feature>
<dbReference type="OrthoDB" id="8191639at2759"/>
<dbReference type="Proteomes" id="UP000708208">
    <property type="component" value="Unassembled WGS sequence"/>
</dbReference>
<keyword evidence="2" id="KW-0378">Hydrolase</keyword>
<gene>
    <name evidence="5" type="ORF">AFUS01_LOCUS15931</name>
</gene>
<dbReference type="PANTHER" id="PTHR12801">
    <property type="entry name" value="RNA EXONUCLEASE REXO1 / RECO3 FAMILY MEMBER-RELATED"/>
    <property type="match status" value="1"/>
</dbReference>
<sequence>MDLDTAKTMVLNFMAAGPENEKVAFIKSLFDTLYAHQLKVTENLVVKQKRRNAWELKSIPRKLAKGDGGSSVLKPTEKSAVLKPEDPPEAAGGEEEEVEVPWWKEFKDNSKIVAIDCEHVHYAKLKGIDRIKAASVSIVDFAGEVLFEARIRHNPDDCIINKHTIKVNGITKASVRMGISMEEAKLKVSNILQDKLVVHAAGSMDFRSLGLAIGDYYNFDLQSFWMEPSVNEAGVKVLTTISLKRMARKYFEKSFQEGAHSATADSKMTMRIFTDVYIPWKTGLGCSEIKEEDFSHFEDFGCK</sequence>
<evidence type="ECO:0000313" key="5">
    <source>
        <dbReference type="EMBL" id="CAG7727068.1"/>
    </source>
</evidence>
<dbReference type="GO" id="GO:0004527">
    <property type="term" value="F:exonuclease activity"/>
    <property type="evidence" value="ECO:0007669"/>
    <property type="project" value="InterPro"/>
</dbReference>
<proteinExistence type="predicted"/>
<accession>A0A8J2NUR2</accession>
<organism evidence="5 6">
    <name type="scientific">Allacma fusca</name>
    <dbReference type="NCBI Taxonomy" id="39272"/>
    <lineage>
        <taxon>Eukaryota</taxon>
        <taxon>Metazoa</taxon>
        <taxon>Ecdysozoa</taxon>
        <taxon>Arthropoda</taxon>
        <taxon>Hexapoda</taxon>
        <taxon>Collembola</taxon>
        <taxon>Symphypleona</taxon>
        <taxon>Sminthuridae</taxon>
        <taxon>Allacma</taxon>
    </lineage>
</organism>
<feature type="domain" description="Exonuclease" evidence="4">
    <location>
        <begin position="111"/>
        <end position="282"/>
    </location>
</feature>
<dbReference type="InterPro" id="IPR047021">
    <property type="entry name" value="REXO1/3/4-like"/>
</dbReference>
<keyword evidence="1" id="KW-0540">Nuclease</keyword>
<dbReference type="SMART" id="SM00479">
    <property type="entry name" value="EXOIII"/>
    <property type="match status" value="1"/>
</dbReference>
<reference evidence="5" key="1">
    <citation type="submission" date="2021-06" db="EMBL/GenBank/DDBJ databases">
        <authorList>
            <person name="Hodson N. C."/>
            <person name="Mongue J. A."/>
            <person name="Jaron S. K."/>
        </authorList>
    </citation>
    <scope>NUCLEOTIDE SEQUENCE</scope>
</reference>
<keyword evidence="6" id="KW-1185">Reference proteome</keyword>
<comment type="caution">
    <text evidence="5">The sequence shown here is derived from an EMBL/GenBank/DDBJ whole genome shotgun (WGS) entry which is preliminary data.</text>
</comment>